<name>A0A1M5BXB8_9ACTN</name>
<evidence type="ECO:0000256" key="1">
    <source>
        <dbReference type="SAM" id="MobiDB-lite"/>
    </source>
</evidence>
<organism evidence="2 3">
    <name type="scientific">Jatrophihabitans endophyticus</name>
    <dbReference type="NCBI Taxonomy" id="1206085"/>
    <lineage>
        <taxon>Bacteria</taxon>
        <taxon>Bacillati</taxon>
        <taxon>Actinomycetota</taxon>
        <taxon>Actinomycetes</taxon>
        <taxon>Jatrophihabitantales</taxon>
        <taxon>Jatrophihabitantaceae</taxon>
        <taxon>Jatrophihabitans</taxon>
    </lineage>
</organism>
<sequence length="81" mass="8976">MNVRFVMGRDREPLELSLPDDRPLPRVGESVTLPVATPGEGDRWGVKTVNYDYSDPDRVTVEIQVGVTGPARVPSFSVYTD</sequence>
<protein>
    <submittedName>
        <fullName evidence="2">Uncharacterized protein</fullName>
    </submittedName>
</protein>
<gene>
    <name evidence="2" type="ORF">SAMN05443575_0027</name>
</gene>
<dbReference type="EMBL" id="FQVU01000001">
    <property type="protein sequence ID" value="SHF47184.1"/>
    <property type="molecule type" value="Genomic_DNA"/>
</dbReference>
<dbReference type="RefSeq" id="WP_143167896.1">
    <property type="nucleotide sequence ID" value="NZ_FQVU01000001.1"/>
</dbReference>
<feature type="region of interest" description="Disordered" evidence="1">
    <location>
        <begin position="16"/>
        <end position="39"/>
    </location>
</feature>
<accession>A0A1M5BXB8</accession>
<dbReference type="AlphaFoldDB" id="A0A1M5BXB8"/>
<reference evidence="2 3" key="1">
    <citation type="submission" date="2016-11" db="EMBL/GenBank/DDBJ databases">
        <authorList>
            <person name="Jaros S."/>
            <person name="Januszkiewicz K."/>
            <person name="Wedrychowicz H."/>
        </authorList>
    </citation>
    <scope>NUCLEOTIDE SEQUENCE [LARGE SCALE GENOMIC DNA]</scope>
    <source>
        <strain evidence="2 3">DSM 45627</strain>
    </source>
</reference>
<evidence type="ECO:0000313" key="3">
    <source>
        <dbReference type="Proteomes" id="UP000186132"/>
    </source>
</evidence>
<proteinExistence type="predicted"/>
<evidence type="ECO:0000313" key="2">
    <source>
        <dbReference type="EMBL" id="SHF47184.1"/>
    </source>
</evidence>
<dbReference type="Proteomes" id="UP000186132">
    <property type="component" value="Unassembled WGS sequence"/>
</dbReference>
<keyword evidence="3" id="KW-1185">Reference proteome</keyword>